<dbReference type="AlphaFoldDB" id="A0A5P9NHJ4"/>
<dbReference type="SUPFAM" id="SSF51905">
    <property type="entry name" value="FAD/NAD(P)-binding domain"/>
    <property type="match status" value="1"/>
</dbReference>
<protein>
    <submittedName>
        <fullName evidence="1">NAD(P)/FAD-dependent oxidoreductase</fullName>
    </submittedName>
</protein>
<dbReference type="OrthoDB" id="9766402at2"/>
<dbReference type="InterPro" id="IPR051209">
    <property type="entry name" value="FAD-bind_Monooxygenase_sf"/>
</dbReference>
<dbReference type="PANTHER" id="PTHR42877:SF4">
    <property type="entry name" value="FAD_NAD(P)-BINDING DOMAIN-CONTAINING PROTEIN-RELATED"/>
    <property type="match status" value="1"/>
</dbReference>
<dbReference type="RefSeq" id="WP_152661399.1">
    <property type="nucleotide sequence ID" value="NZ_CP036422.1"/>
</dbReference>
<name>A0A5P9NHJ4_9GAMM</name>
<keyword evidence="2" id="KW-1185">Reference proteome</keyword>
<dbReference type="KEGG" id="halc:EY643_06305"/>
<dbReference type="Gene3D" id="3.50.50.60">
    <property type="entry name" value="FAD/NAD(P)-binding domain"/>
    <property type="match status" value="2"/>
</dbReference>
<sequence>MSQADSPLQILDVLIVGAGFGGICAGIKLRQAGIENFKIFDKAAGIGGTWWHNTYPGAACDIQSHLYCYSFEPNPNWSRKFSPQKEIQAYIERCAEKYAIMGNIHLEREIQQHAFVDGLWRTTFTDGEIEWSRHVIFATGGLHVPSFPDIAGRDTFNGPTMHSAEWNHSVDFADKKVAVIGSAASAIQLVPELAKISAKVNVYQRTPNYIAPRNDIEYPEWVKKLFSALPLTNWLYRKIIFLRGDYLLFPVVKTKRESRWRNLLEGKIKTHIRTSVNDQELSERMVPDYPMGCKRILIADNFYNAINRDNVTLITDGIDRIEADGIVTANGEKQAVDIIVYATGFDMEKHLVAVEVIDTAGKSLAERWQSGRPSAYKGGFVPGLPNFYMTTGPNTGFGTTSVVGVIEAQLQLILEAIELTGQDQLIEPSESACQKYVDDIRSALDETVWGGGSCSSWYVNEQGENDTLYPYSASTFMKDHRRLAIGDFRVYPRS</sequence>
<organism evidence="1 2">
    <name type="scientific">Halioglobus maricola</name>
    <dbReference type="NCBI Taxonomy" id="2601894"/>
    <lineage>
        <taxon>Bacteria</taxon>
        <taxon>Pseudomonadati</taxon>
        <taxon>Pseudomonadota</taxon>
        <taxon>Gammaproteobacteria</taxon>
        <taxon>Cellvibrionales</taxon>
        <taxon>Halieaceae</taxon>
        <taxon>Halioglobus</taxon>
    </lineage>
</organism>
<dbReference type="Pfam" id="PF13738">
    <property type="entry name" value="Pyr_redox_3"/>
    <property type="match status" value="1"/>
</dbReference>
<dbReference type="Proteomes" id="UP000326287">
    <property type="component" value="Chromosome"/>
</dbReference>
<reference evidence="1 2" key="1">
    <citation type="submission" date="2019-02" db="EMBL/GenBank/DDBJ databases">
        <authorList>
            <person name="Li S.-H."/>
        </authorList>
    </citation>
    <scope>NUCLEOTIDE SEQUENCE [LARGE SCALE GENOMIC DNA]</scope>
    <source>
        <strain evidence="1 2">IMCC14385</strain>
    </source>
</reference>
<accession>A0A5P9NHJ4</accession>
<dbReference type="PANTHER" id="PTHR42877">
    <property type="entry name" value="L-ORNITHINE N(5)-MONOOXYGENASE-RELATED"/>
    <property type="match status" value="1"/>
</dbReference>
<dbReference type="PRINTS" id="PR00411">
    <property type="entry name" value="PNDRDTASEI"/>
</dbReference>
<dbReference type="EMBL" id="CP036422">
    <property type="protein sequence ID" value="QFU75293.1"/>
    <property type="molecule type" value="Genomic_DNA"/>
</dbReference>
<proteinExistence type="predicted"/>
<dbReference type="InterPro" id="IPR036188">
    <property type="entry name" value="FAD/NAD-bd_sf"/>
</dbReference>
<evidence type="ECO:0000313" key="2">
    <source>
        <dbReference type="Proteomes" id="UP000326287"/>
    </source>
</evidence>
<gene>
    <name evidence="1" type="ORF">EY643_06305</name>
</gene>
<evidence type="ECO:0000313" key="1">
    <source>
        <dbReference type="EMBL" id="QFU75293.1"/>
    </source>
</evidence>